<dbReference type="PANTHER" id="PTHR46333:SF2">
    <property type="entry name" value="CYTOKINESIS PROTEIN 3"/>
    <property type="match status" value="1"/>
</dbReference>
<dbReference type="Proteomes" id="UP001233172">
    <property type="component" value="Unassembled WGS sequence"/>
</dbReference>
<dbReference type="InterPro" id="IPR002931">
    <property type="entry name" value="Transglutaminase-like"/>
</dbReference>
<dbReference type="Pfam" id="PF23265">
    <property type="entry name" value="Ig-like_KY"/>
    <property type="match status" value="1"/>
</dbReference>
<feature type="domain" description="Transglutaminase-like" evidence="1">
    <location>
        <begin position="130"/>
        <end position="200"/>
    </location>
</feature>
<dbReference type="SUPFAM" id="SSF54001">
    <property type="entry name" value="Cysteine proteinases"/>
    <property type="match status" value="1"/>
</dbReference>
<evidence type="ECO:0000313" key="3">
    <source>
        <dbReference type="Proteomes" id="UP001233172"/>
    </source>
</evidence>
<dbReference type="InterPro" id="IPR038765">
    <property type="entry name" value="Papain-like_cys_pep_sf"/>
</dbReference>
<dbReference type="SMART" id="SM00460">
    <property type="entry name" value="TGc"/>
    <property type="match status" value="1"/>
</dbReference>
<dbReference type="InterPro" id="IPR052557">
    <property type="entry name" value="CAP/Cytokinesis_protein"/>
</dbReference>
<gene>
    <name evidence="2" type="ORF">Bpfe_008387</name>
</gene>
<dbReference type="EMBL" id="JASAOG010000026">
    <property type="protein sequence ID" value="KAK0062286.1"/>
    <property type="molecule type" value="Genomic_DNA"/>
</dbReference>
<reference evidence="2" key="2">
    <citation type="submission" date="2023-04" db="EMBL/GenBank/DDBJ databases">
        <authorList>
            <person name="Bu L."/>
            <person name="Lu L."/>
            <person name="Laidemitt M.R."/>
            <person name="Zhang S.M."/>
            <person name="Mutuku M."/>
            <person name="Mkoji G."/>
            <person name="Steinauer M."/>
            <person name="Loker E.S."/>
        </authorList>
    </citation>
    <scope>NUCLEOTIDE SEQUENCE</scope>
    <source>
        <strain evidence="2">KasaAsao</strain>
        <tissue evidence="2">Whole Snail</tissue>
    </source>
</reference>
<evidence type="ECO:0000313" key="2">
    <source>
        <dbReference type="EMBL" id="KAK0062286.1"/>
    </source>
</evidence>
<comment type="caution">
    <text evidence="2">The sequence shown here is derived from an EMBL/GenBank/DDBJ whole genome shotgun (WGS) entry which is preliminary data.</text>
</comment>
<dbReference type="Gene3D" id="3.10.620.30">
    <property type="match status" value="1"/>
</dbReference>
<dbReference type="Pfam" id="PF01841">
    <property type="entry name" value="Transglut_core"/>
    <property type="match status" value="1"/>
</dbReference>
<keyword evidence="3" id="KW-1185">Reference proteome</keyword>
<sequence>MGKSFGKPTKISESSTNTNHLQKAVDIGEDVKSDICSKRSSNAELFLQHITKKKQLLSLEDSFESIDLHARNASPEVTTNIDNLLTYLMSTCTTSLNTVRTVYIWVLSHIGCKISPDTTVDVSKFSMMEVLSQRQGSALEINILFHYMCQLLSVPCALIHGIIKSQNDEVHSFKDNPPSSNHVWSIVLVQNEWRFVDCASGGGNMDAECQEEDHSLEMYFLTDPDVFILTHFPLCMSNQKLHHTATERFTCQRSLSLQVQETLQMLEMPISFSDFCKAATPTTFALSNSVELISHSSYHVTVKMGDTFEFTAPHFVNMAAVLSDVPSGNVLKNSVLATRSGHFGYRIFVKPRHIGEYCLKIYGAKKCGDFRSVITYRLHAEQVENEFVAMPELFGVWGASLNALHGFTKAIFRFDILTCRSGEICIKLPTTGFVQTKSVLMFGSEDNITERAPQSNQSTLNQYTEGVVHIMAKLRQRGFYRLSLQAQKQESDGCENSAFSTVTELFIHSLKPSLGQAIYPRSYPVAQSYQTLLLEPLTGELEINKTTMFRVRSMLLTKAKVEGEVMVKTSGENCHEGDTWSLEYTPKRVGVPVYIYGTVGLDASMHALYKFSVVIDVDMTSTYM</sequence>
<dbReference type="InterPro" id="IPR056564">
    <property type="entry name" value="Ig-like_KY"/>
</dbReference>
<dbReference type="GO" id="GO:0005737">
    <property type="term" value="C:cytoplasm"/>
    <property type="evidence" value="ECO:0007669"/>
    <property type="project" value="TreeGrafter"/>
</dbReference>
<protein>
    <submittedName>
        <fullName evidence="2">Kyphoscoliosis peptidase</fullName>
    </submittedName>
</protein>
<accession>A0AAD8FG89</accession>
<dbReference type="PANTHER" id="PTHR46333">
    <property type="entry name" value="CYTOKINESIS PROTEIN 3"/>
    <property type="match status" value="1"/>
</dbReference>
<evidence type="ECO:0000259" key="1">
    <source>
        <dbReference type="SMART" id="SM00460"/>
    </source>
</evidence>
<name>A0AAD8FG89_BIOPF</name>
<reference evidence="2" key="1">
    <citation type="journal article" date="2023" name="PLoS Negl. Trop. Dis.">
        <title>A genome sequence for Biomphalaria pfeifferi, the major vector snail for the human-infecting parasite Schistosoma mansoni.</title>
        <authorList>
            <person name="Bu L."/>
            <person name="Lu L."/>
            <person name="Laidemitt M.R."/>
            <person name="Zhang S.M."/>
            <person name="Mutuku M."/>
            <person name="Mkoji G."/>
            <person name="Steinauer M."/>
            <person name="Loker E.S."/>
        </authorList>
    </citation>
    <scope>NUCLEOTIDE SEQUENCE</scope>
    <source>
        <strain evidence="2">KasaAsao</strain>
    </source>
</reference>
<dbReference type="AlphaFoldDB" id="A0AAD8FG89"/>
<proteinExistence type="predicted"/>
<organism evidence="2 3">
    <name type="scientific">Biomphalaria pfeifferi</name>
    <name type="common">Bloodfluke planorb</name>
    <name type="synonym">Freshwater snail</name>
    <dbReference type="NCBI Taxonomy" id="112525"/>
    <lineage>
        <taxon>Eukaryota</taxon>
        <taxon>Metazoa</taxon>
        <taxon>Spiralia</taxon>
        <taxon>Lophotrochozoa</taxon>
        <taxon>Mollusca</taxon>
        <taxon>Gastropoda</taxon>
        <taxon>Heterobranchia</taxon>
        <taxon>Euthyneura</taxon>
        <taxon>Panpulmonata</taxon>
        <taxon>Hygrophila</taxon>
        <taxon>Lymnaeoidea</taxon>
        <taxon>Planorbidae</taxon>
        <taxon>Biomphalaria</taxon>
    </lineage>
</organism>